<sequence>MIKSKKAEMDMNSLEPKKLALLRILQILEQYSDYDNPLKQEDIAEYLDKDYGIVIERKAIGRNLSLLKEAGYDIGSDRRGSYLASREFEDSELRMLIDGVLSSRYITAGHSKDLIERLCALSNKYFRSHVKNIWSVNDWSKTDNCALFYNIEIIDTAIEQGRQIAFSYNKYGTDKKLHKTKDHLVSPYQMILHNQRYYLICGNEKWKTIGHYRLDRITDIRLTDEPATPLRSLSGHENGIDYREYATSLPYMFTDKPESIEFLAENSIVDQIVDWFGDNARIQPYGDKLKVYVKASPNAMEYWAMQYLNFVEILSPASLRVRIAKNLESAREKYN</sequence>
<name>A0A9D1V9A9_9FIRM</name>
<evidence type="ECO:0000259" key="1">
    <source>
        <dbReference type="Pfam" id="PF13280"/>
    </source>
</evidence>
<dbReference type="InterPro" id="IPR026881">
    <property type="entry name" value="WYL_dom"/>
</dbReference>
<gene>
    <name evidence="2" type="ORF">H9741_08485</name>
</gene>
<evidence type="ECO:0000313" key="3">
    <source>
        <dbReference type="Proteomes" id="UP000824204"/>
    </source>
</evidence>
<dbReference type="Proteomes" id="UP000824204">
    <property type="component" value="Unassembled WGS sequence"/>
</dbReference>
<feature type="domain" description="WYL" evidence="1">
    <location>
        <begin position="151"/>
        <end position="221"/>
    </location>
</feature>
<dbReference type="PANTHER" id="PTHR34580">
    <property type="match status" value="1"/>
</dbReference>
<protein>
    <submittedName>
        <fullName evidence="2">Transcriptional regulator</fullName>
    </submittedName>
</protein>
<proteinExistence type="predicted"/>
<dbReference type="PANTHER" id="PTHR34580:SF1">
    <property type="entry name" value="PROTEIN PAFC"/>
    <property type="match status" value="1"/>
</dbReference>
<dbReference type="InterPro" id="IPR051534">
    <property type="entry name" value="CBASS_pafABC_assoc_protein"/>
</dbReference>
<reference evidence="2" key="2">
    <citation type="submission" date="2021-04" db="EMBL/GenBank/DDBJ databases">
        <authorList>
            <person name="Gilroy R."/>
        </authorList>
    </citation>
    <scope>NUCLEOTIDE SEQUENCE</scope>
    <source>
        <strain evidence="2">811</strain>
    </source>
</reference>
<accession>A0A9D1V9A9</accession>
<reference evidence="2" key="1">
    <citation type="journal article" date="2021" name="PeerJ">
        <title>Extensive microbial diversity within the chicken gut microbiome revealed by metagenomics and culture.</title>
        <authorList>
            <person name="Gilroy R."/>
            <person name="Ravi A."/>
            <person name="Getino M."/>
            <person name="Pursley I."/>
            <person name="Horton D.L."/>
            <person name="Alikhan N.F."/>
            <person name="Baker D."/>
            <person name="Gharbi K."/>
            <person name="Hall N."/>
            <person name="Watson M."/>
            <person name="Adriaenssens E.M."/>
            <person name="Foster-Nyarko E."/>
            <person name="Jarju S."/>
            <person name="Secka A."/>
            <person name="Antonio M."/>
            <person name="Oren A."/>
            <person name="Chaudhuri R.R."/>
            <person name="La Ragione R."/>
            <person name="Hildebrand F."/>
            <person name="Pallen M.J."/>
        </authorList>
    </citation>
    <scope>NUCLEOTIDE SEQUENCE</scope>
    <source>
        <strain evidence="2">811</strain>
    </source>
</reference>
<dbReference type="Pfam" id="PF13280">
    <property type="entry name" value="WYL"/>
    <property type="match status" value="1"/>
</dbReference>
<comment type="caution">
    <text evidence="2">The sequence shown here is derived from an EMBL/GenBank/DDBJ whole genome shotgun (WGS) entry which is preliminary data.</text>
</comment>
<dbReference type="AlphaFoldDB" id="A0A9D1V9A9"/>
<evidence type="ECO:0000313" key="2">
    <source>
        <dbReference type="EMBL" id="HIX08492.1"/>
    </source>
</evidence>
<organism evidence="2 3">
    <name type="scientific">Candidatus Borkfalkia faecipullorum</name>
    <dbReference type="NCBI Taxonomy" id="2838510"/>
    <lineage>
        <taxon>Bacteria</taxon>
        <taxon>Bacillati</taxon>
        <taxon>Bacillota</taxon>
        <taxon>Clostridia</taxon>
        <taxon>Christensenellales</taxon>
        <taxon>Christensenellaceae</taxon>
        <taxon>Candidatus Borkfalkia</taxon>
    </lineage>
</organism>
<dbReference type="EMBL" id="DXFX01000109">
    <property type="protein sequence ID" value="HIX08492.1"/>
    <property type="molecule type" value="Genomic_DNA"/>
</dbReference>
<dbReference type="PROSITE" id="PS52050">
    <property type="entry name" value="WYL"/>
    <property type="match status" value="1"/>
</dbReference>